<sequence length="239" mass="26229">MNQLLGGLHIGPFTIYYSFLGGVLFVVFAAVAAKLYAKREGSAYGDVFVDTLLTSAMIWVIVWKVSGMAFVFQDILEKPVQVLFSAPAAGSGLIATGIAGLYLFVRLWRAHPALWPWVDILVVSMTAGLIPYFLLHLELGKQTTWPWGIWAAGARYQPVNFYEAGILAICLILALSSRVEERGVRGVYLLTLVGVGSLSVTYFTSSTTLVLLFSPVQWSALLLALLGIFGMKRFERTKV</sequence>
<accession>A0A2U3DAS2</accession>
<dbReference type="AlphaFoldDB" id="A0A2U3DAS2"/>
<proteinExistence type="predicted"/>
<keyword evidence="1" id="KW-0472">Membrane</keyword>
<feature type="transmembrane region" description="Helical" evidence="1">
    <location>
        <begin position="43"/>
        <end position="62"/>
    </location>
</feature>
<feature type="transmembrane region" description="Helical" evidence="1">
    <location>
        <begin position="187"/>
        <end position="204"/>
    </location>
</feature>
<feature type="transmembrane region" description="Helical" evidence="1">
    <location>
        <begin position="82"/>
        <end position="105"/>
    </location>
</feature>
<reference evidence="2 3" key="1">
    <citation type="submission" date="2016-11" db="EMBL/GenBank/DDBJ databases">
        <title>Comparative genomics of Acidibacillus ferroxidans species.</title>
        <authorList>
            <person name="Oliveira G."/>
            <person name="Nunes G."/>
            <person name="Oliveira R."/>
            <person name="Araujo F."/>
            <person name="Salim A."/>
            <person name="Scholte L."/>
            <person name="Morais D."/>
            <person name="Nancucheo I."/>
            <person name="Johnson D.B."/>
            <person name="Grail B."/>
            <person name="Bittencourt J."/>
            <person name="Valadares R."/>
        </authorList>
    </citation>
    <scope>NUCLEOTIDE SEQUENCE [LARGE SCALE GENOMIC DNA]</scope>
    <source>
        <strain evidence="2 3">Y002</strain>
    </source>
</reference>
<feature type="transmembrane region" description="Helical" evidence="1">
    <location>
        <begin position="117"/>
        <end position="135"/>
    </location>
</feature>
<evidence type="ECO:0008006" key="4">
    <source>
        <dbReference type="Google" id="ProtNLM"/>
    </source>
</evidence>
<dbReference type="OrthoDB" id="1796359at2"/>
<evidence type="ECO:0000313" key="2">
    <source>
        <dbReference type="EMBL" id="PWI58362.1"/>
    </source>
</evidence>
<keyword evidence="1" id="KW-0812">Transmembrane</keyword>
<comment type="caution">
    <text evidence="2">The sequence shown here is derived from an EMBL/GenBank/DDBJ whole genome shotgun (WGS) entry which is preliminary data.</text>
</comment>
<feature type="transmembrane region" description="Helical" evidence="1">
    <location>
        <begin position="155"/>
        <end position="175"/>
    </location>
</feature>
<dbReference type="RefSeq" id="WP_109429866.1">
    <property type="nucleotide sequence ID" value="NZ_MPDK01000004.1"/>
</dbReference>
<keyword evidence="3" id="KW-1185">Reference proteome</keyword>
<dbReference type="EMBL" id="MPDK01000004">
    <property type="protein sequence ID" value="PWI58362.1"/>
    <property type="molecule type" value="Genomic_DNA"/>
</dbReference>
<feature type="transmembrane region" description="Helical" evidence="1">
    <location>
        <begin position="15"/>
        <end position="36"/>
    </location>
</feature>
<protein>
    <recommendedName>
        <fullName evidence="4">Prolipoprotein diacylglyceryl transferase</fullName>
    </recommendedName>
</protein>
<evidence type="ECO:0000313" key="3">
    <source>
        <dbReference type="Proteomes" id="UP000245380"/>
    </source>
</evidence>
<keyword evidence="1" id="KW-1133">Transmembrane helix</keyword>
<dbReference type="Proteomes" id="UP000245380">
    <property type="component" value="Unassembled WGS sequence"/>
</dbReference>
<evidence type="ECO:0000256" key="1">
    <source>
        <dbReference type="SAM" id="Phobius"/>
    </source>
</evidence>
<name>A0A2U3DAS2_SULT2</name>
<feature type="transmembrane region" description="Helical" evidence="1">
    <location>
        <begin position="210"/>
        <end position="231"/>
    </location>
</feature>
<organism evidence="2 3">
    <name type="scientific">Sulfoacidibacillus thermotolerans</name>
    <name type="common">Acidibacillus sulfuroxidans</name>
    <dbReference type="NCBI Taxonomy" id="1765684"/>
    <lineage>
        <taxon>Bacteria</taxon>
        <taxon>Bacillati</taxon>
        <taxon>Bacillota</taxon>
        <taxon>Bacilli</taxon>
        <taxon>Bacillales</taxon>
        <taxon>Alicyclobacillaceae</taxon>
        <taxon>Sulfoacidibacillus</taxon>
    </lineage>
</organism>
<gene>
    <name evidence="2" type="ORF">BM613_03855</name>
</gene>